<dbReference type="EMBL" id="JAMPKK010000013">
    <property type="protein sequence ID" value="MEP0864468.1"/>
    <property type="molecule type" value="Genomic_DNA"/>
</dbReference>
<feature type="domain" description="STAS" evidence="3">
    <location>
        <begin position="17"/>
        <end position="79"/>
    </location>
</feature>
<accession>A0ABV0JM02</accession>
<name>A0ABV0JM02_9CYAN</name>
<evidence type="ECO:0000256" key="1">
    <source>
        <dbReference type="ARBA" id="ARBA00009013"/>
    </source>
</evidence>
<dbReference type="Gene3D" id="3.30.750.24">
    <property type="entry name" value="STAS domain"/>
    <property type="match status" value="1"/>
</dbReference>
<dbReference type="CDD" id="cd07043">
    <property type="entry name" value="STAS_anti-anti-sigma_factors"/>
    <property type="match status" value="1"/>
</dbReference>
<dbReference type="PANTHER" id="PTHR33495:SF2">
    <property type="entry name" value="ANTI-SIGMA FACTOR ANTAGONIST TM_1081-RELATED"/>
    <property type="match status" value="1"/>
</dbReference>
<dbReference type="PROSITE" id="PS50801">
    <property type="entry name" value="STAS"/>
    <property type="match status" value="1"/>
</dbReference>
<dbReference type="Pfam" id="PF01740">
    <property type="entry name" value="STAS"/>
    <property type="match status" value="1"/>
</dbReference>
<dbReference type="InterPro" id="IPR003658">
    <property type="entry name" value="Anti-sigma_ant"/>
</dbReference>
<dbReference type="InterPro" id="IPR036513">
    <property type="entry name" value="STAS_dom_sf"/>
</dbReference>
<dbReference type="Proteomes" id="UP001442494">
    <property type="component" value="Unassembled WGS sequence"/>
</dbReference>
<dbReference type="InterPro" id="IPR002645">
    <property type="entry name" value="STAS_dom"/>
</dbReference>
<dbReference type="RefSeq" id="WP_190424090.1">
    <property type="nucleotide sequence ID" value="NZ_JAMPKK010000013.1"/>
</dbReference>
<evidence type="ECO:0000256" key="2">
    <source>
        <dbReference type="RuleBase" id="RU003749"/>
    </source>
</evidence>
<organism evidence="4 5">
    <name type="scientific">Funiculus sociatus GB2-A5</name>
    <dbReference type="NCBI Taxonomy" id="2933946"/>
    <lineage>
        <taxon>Bacteria</taxon>
        <taxon>Bacillati</taxon>
        <taxon>Cyanobacteriota</taxon>
        <taxon>Cyanophyceae</taxon>
        <taxon>Coleofasciculales</taxon>
        <taxon>Coleofasciculaceae</taxon>
        <taxon>Funiculus</taxon>
    </lineage>
</organism>
<dbReference type="NCBIfam" id="TIGR00377">
    <property type="entry name" value="ant_ant_sig"/>
    <property type="match status" value="1"/>
</dbReference>
<gene>
    <name evidence="4" type="ORF">NDI37_08290</name>
</gene>
<dbReference type="SUPFAM" id="SSF52091">
    <property type="entry name" value="SpoIIaa-like"/>
    <property type="match status" value="1"/>
</dbReference>
<reference evidence="4 5" key="1">
    <citation type="submission" date="2022-04" db="EMBL/GenBank/DDBJ databases">
        <title>Positive selection, recombination, and allopatry shape intraspecific diversity of widespread and dominant cyanobacteria.</title>
        <authorList>
            <person name="Wei J."/>
            <person name="Shu W."/>
            <person name="Hu C."/>
        </authorList>
    </citation>
    <scope>NUCLEOTIDE SEQUENCE [LARGE SCALE GENOMIC DNA]</scope>
    <source>
        <strain evidence="4 5">GB2-A5</strain>
    </source>
</reference>
<keyword evidence="5" id="KW-1185">Reference proteome</keyword>
<dbReference type="PANTHER" id="PTHR33495">
    <property type="entry name" value="ANTI-SIGMA FACTOR ANTAGONIST TM_1081-RELATED-RELATED"/>
    <property type="match status" value="1"/>
</dbReference>
<protein>
    <recommendedName>
        <fullName evidence="2">Anti-sigma factor antagonist</fullName>
    </recommendedName>
</protein>
<comment type="caution">
    <text evidence="4">The sequence shown here is derived from an EMBL/GenBank/DDBJ whole genome shotgun (WGS) entry which is preliminary data.</text>
</comment>
<evidence type="ECO:0000313" key="4">
    <source>
        <dbReference type="EMBL" id="MEP0864468.1"/>
    </source>
</evidence>
<proteinExistence type="inferred from homology"/>
<sequence>MFHINQKTHTTQDGTKIIVLAPTGRLDIRTALQFRVYLQECILNLSRHVVVNLQGVEFIDSSGLTSLVAGMRYADKVKGSFRLCHPLPEAKVVFEITMMDSVLEIYDDCLDCLENPNATPKIGSTKGSGRLLPNTEGKE</sequence>
<evidence type="ECO:0000313" key="5">
    <source>
        <dbReference type="Proteomes" id="UP001442494"/>
    </source>
</evidence>
<comment type="similarity">
    <text evidence="1 2">Belongs to the anti-sigma-factor antagonist family.</text>
</comment>
<evidence type="ECO:0000259" key="3">
    <source>
        <dbReference type="PROSITE" id="PS50801"/>
    </source>
</evidence>